<dbReference type="Proteomes" id="UP000007962">
    <property type="component" value="Chromosome"/>
</dbReference>
<feature type="region of interest" description="Disordered" evidence="1">
    <location>
        <begin position="1"/>
        <end position="28"/>
    </location>
</feature>
<dbReference type="InterPro" id="IPR007344">
    <property type="entry name" value="GrpB/CoaE"/>
</dbReference>
<dbReference type="eggNOG" id="COG2320">
    <property type="taxonomic scope" value="Bacteria"/>
</dbReference>
<accession>C5C2T3</accession>
<dbReference type="OrthoDB" id="9799092at2"/>
<evidence type="ECO:0000256" key="1">
    <source>
        <dbReference type="SAM" id="MobiDB-lite"/>
    </source>
</evidence>
<dbReference type="Gene3D" id="3.30.460.10">
    <property type="entry name" value="Beta Polymerase, domain 2"/>
    <property type="match status" value="1"/>
</dbReference>
<dbReference type="HOGENOM" id="CLU_086407_1_0_11"/>
<proteinExistence type="predicted"/>
<keyword evidence="3" id="KW-1185">Reference proteome</keyword>
<reference evidence="2 3" key="1">
    <citation type="journal article" date="2009" name="Stand. Genomic Sci.">
        <title>Complete genome sequence of Beutenbergia cavernae type strain (HKI 0122).</title>
        <authorList>
            <person name="Land M."/>
            <person name="Pukall R."/>
            <person name="Abt B."/>
            <person name="Goker M."/>
            <person name="Rohde M."/>
            <person name="Glavina Del Rio T."/>
            <person name="Tice H."/>
            <person name="Copeland A."/>
            <person name="Cheng J.F."/>
            <person name="Lucas S."/>
            <person name="Chen F."/>
            <person name="Nolan M."/>
            <person name="Bruce D."/>
            <person name="Goodwin L."/>
            <person name="Pitluck S."/>
            <person name="Ivanova N."/>
            <person name="Mavromatis K."/>
            <person name="Ovchinnikova G."/>
            <person name="Pati A."/>
            <person name="Chen A."/>
            <person name="Palaniappan K."/>
            <person name="Hauser L."/>
            <person name="Chang Y.J."/>
            <person name="Jefferies C.C."/>
            <person name="Saunders E."/>
            <person name="Brettin T."/>
            <person name="Detter J.C."/>
            <person name="Han C."/>
            <person name="Chain P."/>
            <person name="Bristow J."/>
            <person name="Eisen J.A."/>
            <person name="Markowitz V."/>
            <person name="Hugenholtz P."/>
            <person name="Kyrpides N.C."/>
            <person name="Klenk H.P."/>
            <person name="Lapidus A."/>
        </authorList>
    </citation>
    <scope>NUCLEOTIDE SEQUENCE [LARGE SCALE GENOMIC DNA]</scope>
    <source>
        <strain evidence="3">ATCC BAA-8 / DSM 12333 / NBRC 16432</strain>
    </source>
</reference>
<dbReference type="RefSeq" id="WP_015884014.1">
    <property type="nucleotide sequence ID" value="NC_012669.1"/>
</dbReference>
<evidence type="ECO:0000313" key="3">
    <source>
        <dbReference type="Proteomes" id="UP000007962"/>
    </source>
</evidence>
<gene>
    <name evidence="2" type="ordered locus">Bcav_3535</name>
</gene>
<name>C5C2T3_BEUC1</name>
<feature type="compositionally biased region" description="Basic and acidic residues" evidence="1">
    <location>
        <begin position="10"/>
        <end position="28"/>
    </location>
</feature>
<organism evidence="2 3">
    <name type="scientific">Beutenbergia cavernae (strain ATCC BAA-8 / DSM 12333 / CCUG 43141 / JCM 11478 / NBRC 16432 / NCIMB 13614 / HKI 0122)</name>
    <dbReference type="NCBI Taxonomy" id="471853"/>
    <lineage>
        <taxon>Bacteria</taxon>
        <taxon>Bacillati</taxon>
        <taxon>Actinomycetota</taxon>
        <taxon>Actinomycetes</taxon>
        <taxon>Micrococcales</taxon>
        <taxon>Beutenbergiaceae</taxon>
        <taxon>Beutenbergia</taxon>
    </lineage>
</organism>
<protein>
    <recommendedName>
        <fullName evidence="4">GrpB family protein</fullName>
    </recommendedName>
</protein>
<evidence type="ECO:0008006" key="4">
    <source>
        <dbReference type="Google" id="ProtNLM"/>
    </source>
</evidence>
<dbReference type="KEGG" id="bcv:Bcav_3535"/>
<dbReference type="PANTHER" id="PTHR34822:SF1">
    <property type="entry name" value="GRPB FAMILY PROTEIN"/>
    <property type="match status" value="1"/>
</dbReference>
<dbReference type="AlphaFoldDB" id="C5C2T3"/>
<dbReference type="STRING" id="471853.Bcav_3535"/>
<dbReference type="InterPro" id="IPR043519">
    <property type="entry name" value="NT_sf"/>
</dbReference>
<sequence>MGPHVPNAELTRHHDSPGDDRMWVHGRPEPTPITVVDYDESWPAQFDRVAARVRAALGRRALAVEHVGSTSVPGLPAKPIIDVALTVADPADEAAYVPDLAAAGFVLVIREPGWHEHRALKLADPNTNLHVWGPDCPEVARQLMFRQWLIDHPEDLARYRDAKLAAAAATNAVGEIVTAYNRHKEPVIRDIYDRMFREHGLLEG</sequence>
<dbReference type="Pfam" id="PF04229">
    <property type="entry name" value="GrpB"/>
    <property type="match status" value="1"/>
</dbReference>
<dbReference type="EMBL" id="CP001618">
    <property type="protein sequence ID" value="ACQ81777.1"/>
    <property type="molecule type" value="Genomic_DNA"/>
</dbReference>
<evidence type="ECO:0000313" key="2">
    <source>
        <dbReference type="EMBL" id="ACQ81777.1"/>
    </source>
</evidence>
<dbReference type="SUPFAM" id="SSF81301">
    <property type="entry name" value="Nucleotidyltransferase"/>
    <property type="match status" value="1"/>
</dbReference>
<dbReference type="PANTHER" id="PTHR34822">
    <property type="entry name" value="GRPB DOMAIN PROTEIN (AFU_ORTHOLOGUE AFUA_1G01530)"/>
    <property type="match status" value="1"/>
</dbReference>